<organism evidence="1">
    <name type="scientific">Vitis vinifera</name>
    <name type="common">Grape</name>
    <dbReference type="NCBI Taxonomy" id="29760"/>
    <lineage>
        <taxon>Eukaryota</taxon>
        <taxon>Viridiplantae</taxon>
        <taxon>Streptophyta</taxon>
        <taxon>Embryophyta</taxon>
        <taxon>Tracheophyta</taxon>
        <taxon>Spermatophyta</taxon>
        <taxon>Magnoliopsida</taxon>
        <taxon>eudicotyledons</taxon>
        <taxon>Gunneridae</taxon>
        <taxon>Pentapetalae</taxon>
        <taxon>rosids</taxon>
        <taxon>Vitales</taxon>
        <taxon>Vitaceae</taxon>
        <taxon>Viteae</taxon>
        <taxon>Vitis</taxon>
    </lineage>
</organism>
<gene>
    <name evidence="1" type="ORF">VITISV_014584</name>
</gene>
<dbReference type="AlphaFoldDB" id="A5C0R0"/>
<dbReference type="EMBL" id="AM478077">
    <property type="protein sequence ID" value="CAN72917.1"/>
    <property type="molecule type" value="Genomic_DNA"/>
</dbReference>
<sequence>MTQSNGARLKHGIDDHGKQLWELNKSMHKSTQILEHKVYEELFSSQESHSQEGLWSLNMKDIRWRCLSTHIQHKKECQGASQLFLAYGVLLQEERKDEEVRVGSLQLMDPQNAKVVAKVTKDNGLIFEETVSS</sequence>
<accession>A5C0R0</accession>
<protein>
    <submittedName>
        <fullName evidence="1">Uncharacterized protein</fullName>
    </submittedName>
</protein>
<reference evidence="1" key="1">
    <citation type="journal article" date="2007" name="PLoS ONE">
        <title>The first genome sequence of an elite grapevine cultivar (Pinot noir Vitis vinifera L.): coping with a highly heterozygous genome.</title>
        <authorList>
            <person name="Velasco R."/>
            <person name="Zharkikh A."/>
            <person name="Troggio M."/>
            <person name="Cartwright D.A."/>
            <person name="Cestaro A."/>
            <person name="Pruss D."/>
            <person name="Pindo M."/>
            <person name="FitzGerald L.M."/>
            <person name="Vezzulli S."/>
            <person name="Reid J."/>
            <person name="Malacarne G."/>
            <person name="Iliev D."/>
            <person name="Coppola G."/>
            <person name="Wardell B."/>
            <person name="Micheletti D."/>
            <person name="Macalma T."/>
            <person name="Facci M."/>
            <person name="Mitchell J.T."/>
            <person name="Perazzolli M."/>
            <person name="Eldredge G."/>
            <person name="Gatto P."/>
            <person name="Oyzerski R."/>
            <person name="Moretto M."/>
            <person name="Gutin N."/>
            <person name="Stefanini M."/>
            <person name="Chen Y."/>
            <person name="Segala C."/>
            <person name="Davenport C."/>
            <person name="Dematte L."/>
            <person name="Mraz A."/>
            <person name="Battilana J."/>
            <person name="Stormo K."/>
            <person name="Costa F."/>
            <person name="Tao Q."/>
            <person name="Si-Ammour A."/>
            <person name="Harkins T."/>
            <person name="Lackey A."/>
            <person name="Perbost C."/>
            <person name="Taillon B."/>
            <person name="Stella A."/>
            <person name="Solovyev V."/>
            <person name="Fawcett J.A."/>
            <person name="Sterck L."/>
            <person name="Vandepoele K."/>
            <person name="Grando S.M."/>
            <person name="Toppo S."/>
            <person name="Moser C."/>
            <person name="Lanchbury J."/>
            <person name="Bogden R."/>
            <person name="Skolnick M."/>
            <person name="Sgaramella V."/>
            <person name="Bhatnagar S.K."/>
            <person name="Fontana P."/>
            <person name="Gutin A."/>
            <person name="Van de Peer Y."/>
            <person name="Salamini F."/>
            <person name="Viola R."/>
        </authorList>
    </citation>
    <scope>NUCLEOTIDE SEQUENCE</scope>
</reference>
<evidence type="ECO:0000313" key="1">
    <source>
        <dbReference type="EMBL" id="CAN72917.1"/>
    </source>
</evidence>
<name>A5C0R0_VITVI</name>
<proteinExistence type="predicted"/>